<dbReference type="InterPro" id="IPR033900">
    <property type="entry name" value="Gram_neg_porin_domain"/>
</dbReference>
<comment type="subcellular location">
    <subcellularLocation>
        <location evidence="1">Cell outer membrane</location>
        <topology evidence="1">Multi-pass membrane protein</topology>
    </subcellularLocation>
</comment>
<proteinExistence type="inferred from homology"/>
<feature type="signal peptide" evidence="5">
    <location>
        <begin position="1"/>
        <end position="21"/>
    </location>
</feature>
<dbReference type="GO" id="GO:0015288">
    <property type="term" value="F:porin activity"/>
    <property type="evidence" value="ECO:0007669"/>
    <property type="project" value="InterPro"/>
</dbReference>
<dbReference type="InterPro" id="IPR023614">
    <property type="entry name" value="Porin_dom_sf"/>
</dbReference>
<name>A0A411PKU5_9GAMM</name>
<evidence type="ECO:0000256" key="1">
    <source>
        <dbReference type="ARBA" id="ARBA00004571"/>
    </source>
</evidence>
<dbReference type="CDD" id="cd00342">
    <property type="entry name" value="gram_neg_porins"/>
    <property type="match status" value="1"/>
</dbReference>
<dbReference type="RefSeq" id="WP_130601945.1">
    <property type="nucleotide sequence ID" value="NZ_CP036200.1"/>
</dbReference>
<sequence>MKKTLVASALAAVMIAPTASAIEVYKDEKNAVSIGGYIDGRIYNGNGETTMANGASRINFGFDRQMGNGWEANAKFEWSVNPFGNSSLNYSNDGKLHAQSGDFLANRLGYIEVKHDTYGHLAWGKLWGAWYDVVGATNLVHTWDGDASGTYTFNKGDGSVNGTGRGDNTIQYRNSFGDFSFAVQTQLNQQEINIEEQQDAVPLAAAITSLKTLEYSNTYGLAVTYTATDMLTLTAGFNTGEFDATTNNGEAFTETDKIYGGGVQWGQWEAKGFYFAANYNKQEFHDTDGANRIIPEAQGLETMLSYRFDNDIRLLVSHNVLEAGDTYEALYNGDKFKRQFTAVGAHYIWDENTIVYLEGRFDNSDFSGSQEEINKKSDHDGIGLGIRYFL</sequence>
<evidence type="ECO:0000313" key="6">
    <source>
        <dbReference type="EMBL" id="QBF84136.1"/>
    </source>
</evidence>
<dbReference type="PANTHER" id="PTHR34501">
    <property type="entry name" value="PROTEIN YDDL-RELATED"/>
    <property type="match status" value="1"/>
</dbReference>
<keyword evidence="3 5" id="KW-0732">Signal</keyword>
<feature type="chain" id="PRO_5019507653" evidence="5">
    <location>
        <begin position="22"/>
        <end position="390"/>
    </location>
</feature>
<evidence type="ECO:0000256" key="4">
    <source>
        <dbReference type="ARBA" id="ARBA00023136"/>
    </source>
</evidence>
<evidence type="ECO:0000256" key="3">
    <source>
        <dbReference type="ARBA" id="ARBA00022729"/>
    </source>
</evidence>
<dbReference type="PRINTS" id="PR00183">
    <property type="entry name" value="ECOLIPORIN"/>
</dbReference>
<dbReference type="AlphaFoldDB" id="A0A411PKU5"/>
<dbReference type="SUPFAM" id="SSF56935">
    <property type="entry name" value="Porins"/>
    <property type="match status" value="1"/>
</dbReference>
<dbReference type="InterPro" id="IPR001897">
    <property type="entry name" value="Porin_gammaproteobac"/>
</dbReference>
<evidence type="ECO:0000256" key="5">
    <source>
        <dbReference type="SAM" id="SignalP"/>
    </source>
</evidence>
<comment type="similarity">
    <text evidence="2">Belongs to the Gram-negative porin family.</text>
</comment>
<evidence type="ECO:0000256" key="2">
    <source>
        <dbReference type="ARBA" id="ARBA00007539"/>
    </source>
</evidence>
<evidence type="ECO:0000313" key="7">
    <source>
        <dbReference type="Proteomes" id="UP000291106"/>
    </source>
</evidence>
<keyword evidence="4" id="KW-0472">Membrane</keyword>
<dbReference type="InterPro" id="IPR050298">
    <property type="entry name" value="Gram-neg_bact_OMP"/>
</dbReference>
<dbReference type="Proteomes" id="UP000291106">
    <property type="component" value="Chromosome"/>
</dbReference>
<accession>A0A411PKU5</accession>
<dbReference type="PANTHER" id="PTHR34501:SF2">
    <property type="entry name" value="OUTER MEMBRANE PORIN F-RELATED"/>
    <property type="match status" value="1"/>
</dbReference>
<reference evidence="6 7" key="1">
    <citation type="submission" date="2019-02" db="EMBL/GenBank/DDBJ databases">
        <title>Shewanella sp. D4-2 isolated from Dokdo Island.</title>
        <authorList>
            <person name="Baek K."/>
        </authorList>
    </citation>
    <scope>NUCLEOTIDE SEQUENCE [LARGE SCALE GENOMIC DNA]</scope>
    <source>
        <strain evidence="6 7">D4-2</strain>
    </source>
</reference>
<dbReference type="OrthoDB" id="784582at2"/>
<gene>
    <name evidence="6" type="ORF">EXU30_16770</name>
</gene>
<dbReference type="GO" id="GO:0034220">
    <property type="term" value="P:monoatomic ion transmembrane transport"/>
    <property type="evidence" value="ECO:0007669"/>
    <property type="project" value="InterPro"/>
</dbReference>
<protein>
    <submittedName>
        <fullName evidence="6">Porin</fullName>
    </submittedName>
</protein>
<dbReference type="EMBL" id="CP036200">
    <property type="protein sequence ID" value="QBF84136.1"/>
    <property type="molecule type" value="Genomic_DNA"/>
</dbReference>
<organism evidence="6 7">
    <name type="scientific">Shewanella maritima</name>
    <dbReference type="NCBI Taxonomy" id="2520507"/>
    <lineage>
        <taxon>Bacteria</taxon>
        <taxon>Pseudomonadati</taxon>
        <taxon>Pseudomonadota</taxon>
        <taxon>Gammaproteobacteria</taxon>
        <taxon>Alteromonadales</taxon>
        <taxon>Shewanellaceae</taxon>
        <taxon>Shewanella</taxon>
    </lineage>
</organism>
<dbReference type="GO" id="GO:0009279">
    <property type="term" value="C:cell outer membrane"/>
    <property type="evidence" value="ECO:0007669"/>
    <property type="project" value="UniProtKB-SubCell"/>
</dbReference>
<dbReference type="KEGG" id="smai:EXU30_16770"/>
<keyword evidence="7" id="KW-1185">Reference proteome</keyword>
<dbReference type="Gene3D" id="2.40.160.10">
    <property type="entry name" value="Porin"/>
    <property type="match status" value="1"/>
</dbReference>